<organism evidence="2 3">
    <name type="scientific">Longimicrobium terrae</name>
    <dbReference type="NCBI Taxonomy" id="1639882"/>
    <lineage>
        <taxon>Bacteria</taxon>
        <taxon>Pseudomonadati</taxon>
        <taxon>Gemmatimonadota</taxon>
        <taxon>Longimicrobiia</taxon>
        <taxon>Longimicrobiales</taxon>
        <taxon>Longimicrobiaceae</taxon>
        <taxon>Longimicrobium</taxon>
    </lineage>
</organism>
<comment type="caution">
    <text evidence="2">The sequence shown here is derived from an EMBL/GenBank/DDBJ whole genome shotgun (WGS) entry which is preliminary data.</text>
</comment>
<accession>A0A841GWW4</accession>
<protein>
    <recommendedName>
        <fullName evidence="1">CHAT domain-containing protein</fullName>
    </recommendedName>
</protein>
<evidence type="ECO:0000259" key="1">
    <source>
        <dbReference type="Pfam" id="PF12770"/>
    </source>
</evidence>
<dbReference type="EMBL" id="JACHIA010000004">
    <property type="protein sequence ID" value="MBB6070373.1"/>
    <property type="molecule type" value="Genomic_DNA"/>
</dbReference>
<name>A0A841GWW4_9BACT</name>
<dbReference type="InterPro" id="IPR024983">
    <property type="entry name" value="CHAT_dom"/>
</dbReference>
<keyword evidence="3" id="KW-1185">Reference proteome</keyword>
<dbReference type="RefSeq" id="WP_170035759.1">
    <property type="nucleotide sequence ID" value="NZ_JABDTL010000001.1"/>
</dbReference>
<gene>
    <name evidence="2" type="ORF">HNQ61_001992</name>
</gene>
<feature type="domain" description="CHAT" evidence="1">
    <location>
        <begin position="182"/>
        <end position="326"/>
    </location>
</feature>
<evidence type="ECO:0000313" key="2">
    <source>
        <dbReference type="EMBL" id="MBB6070373.1"/>
    </source>
</evidence>
<reference evidence="2 3" key="1">
    <citation type="submission" date="2020-08" db="EMBL/GenBank/DDBJ databases">
        <title>Genomic Encyclopedia of Type Strains, Phase IV (KMG-IV): sequencing the most valuable type-strain genomes for metagenomic binning, comparative biology and taxonomic classification.</title>
        <authorList>
            <person name="Goeker M."/>
        </authorList>
    </citation>
    <scope>NUCLEOTIDE SEQUENCE [LARGE SCALE GENOMIC DNA]</scope>
    <source>
        <strain evidence="2 3">DSM 29007</strain>
    </source>
</reference>
<proteinExistence type="predicted"/>
<sequence length="471" mass="51424">MPPIPEYTELARAAGQRLALELDPELEMRVERLLAPNRYESSPVRFDAAGIVAALVVAVAQVAWQIYHATAIREKTHESMARQIRIQVDLPATVTPAERDLVIEAVLAELKRMDPPEAISATFDCSRGKRRRVPLHQLHARGVAPSHAIEQGRMSQVRVLFFAADPASADGGRQRLLLDEDMRAIREKVRAAEFRDALSFDDRWAARPDDLIQAFNETRPQVVHFSGHGSERGLVLVGNHGTPQSVGAPALARLFATFAGTVRVVVLSACHSRAQAQAIVQWVDCVIGTRGALPDEAALAFNASFYRAIAFGCSVREAYDQASVAVSLGGFPDDACPELLARDGVDPARLFLVSPDAAEPRHFTEVRYGRRVFDPFTFNPSDVGTLAIDGAQAQFHGENGSVRIHHVREVKHAQETGGPFNNWVKIRYGAGDGEVAYLSRAGVMNELLGGSDDLYAALRGMMEKGRGDAPE</sequence>
<dbReference type="Pfam" id="PF12770">
    <property type="entry name" value="CHAT"/>
    <property type="match status" value="1"/>
</dbReference>
<dbReference type="Proteomes" id="UP000582837">
    <property type="component" value="Unassembled WGS sequence"/>
</dbReference>
<evidence type="ECO:0000313" key="3">
    <source>
        <dbReference type="Proteomes" id="UP000582837"/>
    </source>
</evidence>
<dbReference type="AlphaFoldDB" id="A0A841GWW4"/>